<evidence type="ECO:0000313" key="2">
    <source>
        <dbReference type="EMBL" id="KAL0907950.1"/>
    </source>
</evidence>
<feature type="domain" description="DUF7796" evidence="1">
    <location>
        <begin position="76"/>
        <end position="418"/>
    </location>
</feature>
<protein>
    <recommendedName>
        <fullName evidence="1">DUF7796 domain-containing protein</fullName>
    </recommendedName>
</protein>
<accession>A0ABD0U683</accession>
<proteinExistence type="predicted"/>
<dbReference type="InterPro" id="IPR056698">
    <property type="entry name" value="DUF7796"/>
</dbReference>
<reference evidence="2 3" key="1">
    <citation type="journal article" date="2024" name="Plant Biotechnol. J.">
        <title>Dendrobium thyrsiflorum genome and its molecular insights into genes involved in important horticultural traits.</title>
        <authorList>
            <person name="Chen B."/>
            <person name="Wang J.Y."/>
            <person name="Zheng P.J."/>
            <person name="Li K.L."/>
            <person name="Liang Y.M."/>
            <person name="Chen X.F."/>
            <person name="Zhang C."/>
            <person name="Zhao X."/>
            <person name="He X."/>
            <person name="Zhang G.Q."/>
            <person name="Liu Z.J."/>
            <person name="Xu Q."/>
        </authorList>
    </citation>
    <scope>NUCLEOTIDE SEQUENCE [LARGE SCALE GENOMIC DNA]</scope>
    <source>
        <strain evidence="2">GZMU011</strain>
    </source>
</reference>
<name>A0ABD0U683_DENTH</name>
<keyword evidence="3" id="KW-1185">Reference proteome</keyword>
<dbReference type="Pfam" id="PF25072">
    <property type="entry name" value="DUF7796"/>
    <property type="match status" value="1"/>
</dbReference>
<dbReference type="EMBL" id="JANQDX010000017">
    <property type="protein sequence ID" value="KAL0907950.1"/>
    <property type="molecule type" value="Genomic_DNA"/>
</dbReference>
<evidence type="ECO:0000259" key="1">
    <source>
        <dbReference type="Pfam" id="PF25072"/>
    </source>
</evidence>
<dbReference type="PANTHER" id="PTHR35112">
    <property type="entry name" value="OS08G0360500 PROTEIN"/>
    <property type="match status" value="1"/>
</dbReference>
<dbReference type="Proteomes" id="UP001552299">
    <property type="component" value="Unassembled WGS sequence"/>
</dbReference>
<sequence length="435" mass="48387">MRKLMRNSDQYNRAHRILLLPTAPLLLLLLLFLVAYYYSPAPLLTISSFKSLRLPLPVTSTPLHSVSSFLAAEVRASKIAICLVGGARRFELTGPSIMKNLLMEYPNADLFLHSPLDKDSFKFFLLKDAPKIAAVRIFEPGLISENESQLRVLSSRDSPNGIQGLLQYFNLVEGCLSLIHAHETRHNFTYQWIVRTRVDGYWSAPLDPTAFRPNSYVIPPGSKFGGFNDRFGIGDRPSSKAALSRLSLLSSLDAAGYRSLNSESAFKAQLDTSKIAAWEAPLPFCVLSDRRYEFPPERYGVPVASMGSRGPLSGAKCRPCAAACVGQCVEEVEEMVDRGWSWGEWRKESLELCDASGEWERGWEEYFDGVAGEEAAAVRRGVVGMDWRGCEREFEGMKKRVGSWDVPPVEEICRLGLNRSSVSAGEGTSVMHGVY</sequence>
<dbReference type="AlphaFoldDB" id="A0ABD0U683"/>
<comment type="caution">
    <text evidence="2">The sequence shown here is derived from an EMBL/GenBank/DDBJ whole genome shotgun (WGS) entry which is preliminary data.</text>
</comment>
<organism evidence="2 3">
    <name type="scientific">Dendrobium thyrsiflorum</name>
    <name type="common">Pinecone-like raceme dendrobium</name>
    <name type="synonym">Orchid</name>
    <dbReference type="NCBI Taxonomy" id="117978"/>
    <lineage>
        <taxon>Eukaryota</taxon>
        <taxon>Viridiplantae</taxon>
        <taxon>Streptophyta</taxon>
        <taxon>Embryophyta</taxon>
        <taxon>Tracheophyta</taxon>
        <taxon>Spermatophyta</taxon>
        <taxon>Magnoliopsida</taxon>
        <taxon>Liliopsida</taxon>
        <taxon>Asparagales</taxon>
        <taxon>Orchidaceae</taxon>
        <taxon>Epidendroideae</taxon>
        <taxon>Malaxideae</taxon>
        <taxon>Dendrobiinae</taxon>
        <taxon>Dendrobium</taxon>
    </lineage>
</organism>
<dbReference type="PANTHER" id="PTHR35112:SF1">
    <property type="entry name" value="RING_FYVE_PHD ZINC FINGER SUPERFAMILY PROTEIN"/>
    <property type="match status" value="1"/>
</dbReference>
<gene>
    <name evidence="2" type="ORF">M5K25_022409</name>
</gene>
<evidence type="ECO:0000313" key="3">
    <source>
        <dbReference type="Proteomes" id="UP001552299"/>
    </source>
</evidence>